<keyword evidence="5" id="KW-1185">Reference proteome</keyword>
<keyword evidence="2 4" id="KW-0808">Transferase</keyword>
<sequence>MSSDHYFSASPASADERRTISVELNGTVRKIQTAAGIFSPSGLDKGTEVLLKNVPAPRGRILDIGCGWGPITITAAEQSPGSEVYGVDVNERSIELARLNAQSLGLDNVVVGRPETVDPELEFDTIWSNPPIRIGKEALHELLLLWLPRLAPGGEAWMVVQKNLGSDSLQKWLVEQLPNDWRVTREATAKAFRVLKVSRPAQ</sequence>
<evidence type="ECO:0000256" key="1">
    <source>
        <dbReference type="ARBA" id="ARBA00022603"/>
    </source>
</evidence>
<evidence type="ECO:0000313" key="4">
    <source>
        <dbReference type="EMBL" id="RBM02566.1"/>
    </source>
</evidence>
<dbReference type="InterPro" id="IPR007848">
    <property type="entry name" value="Small_mtfrase_dom"/>
</dbReference>
<organism evidence="4 5">
    <name type="scientific">Glutamicibacter soli</name>
    <dbReference type="NCBI Taxonomy" id="453836"/>
    <lineage>
        <taxon>Bacteria</taxon>
        <taxon>Bacillati</taxon>
        <taxon>Actinomycetota</taxon>
        <taxon>Actinomycetes</taxon>
        <taxon>Micrococcales</taxon>
        <taxon>Micrococcaceae</taxon>
        <taxon>Glutamicibacter</taxon>
    </lineage>
</organism>
<dbReference type="AlphaFoldDB" id="A0A365YIP5"/>
<dbReference type="InterPro" id="IPR046977">
    <property type="entry name" value="RsmC/RlmG"/>
</dbReference>
<dbReference type="RefSeq" id="WP_113606589.1">
    <property type="nucleotide sequence ID" value="NZ_CM125969.1"/>
</dbReference>
<dbReference type="PANTHER" id="PTHR47816:SF4">
    <property type="entry name" value="RIBOSOMAL RNA SMALL SUBUNIT METHYLTRANSFERASE C"/>
    <property type="match status" value="1"/>
</dbReference>
<evidence type="ECO:0000313" key="5">
    <source>
        <dbReference type="Proteomes" id="UP000252167"/>
    </source>
</evidence>
<name>A0A365YIP5_9MICC</name>
<dbReference type="PANTHER" id="PTHR47816">
    <property type="entry name" value="RIBOSOMAL RNA SMALL SUBUNIT METHYLTRANSFERASE C"/>
    <property type="match status" value="1"/>
</dbReference>
<dbReference type="CDD" id="cd02440">
    <property type="entry name" value="AdoMet_MTases"/>
    <property type="match status" value="1"/>
</dbReference>
<dbReference type="EMBL" id="POAF01000002">
    <property type="protein sequence ID" value="RBM02566.1"/>
    <property type="molecule type" value="Genomic_DNA"/>
</dbReference>
<evidence type="ECO:0000259" key="3">
    <source>
        <dbReference type="Pfam" id="PF05175"/>
    </source>
</evidence>
<dbReference type="Proteomes" id="UP000252167">
    <property type="component" value="Unassembled WGS sequence"/>
</dbReference>
<evidence type="ECO:0000256" key="2">
    <source>
        <dbReference type="ARBA" id="ARBA00022679"/>
    </source>
</evidence>
<dbReference type="SUPFAM" id="SSF53335">
    <property type="entry name" value="S-adenosyl-L-methionine-dependent methyltransferases"/>
    <property type="match status" value="1"/>
</dbReference>
<gene>
    <name evidence="4" type="ORF">C1H84_03765</name>
</gene>
<dbReference type="InterPro" id="IPR029063">
    <property type="entry name" value="SAM-dependent_MTases_sf"/>
</dbReference>
<dbReference type="Pfam" id="PF05175">
    <property type="entry name" value="MTS"/>
    <property type="match status" value="1"/>
</dbReference>
<proteinExistence type="predicted"/>
<keyword evidence="1 4" id="KW-0489">Methyltransferase</keyword>
<comment type="caution">
    <text evidence="4">The sequence shown here is derived from an EMBL/GenBank/DDBJ whole genome shotgun (WGS) entry which is preliminary data.</text>
</comment>
<dbReference type="GO" id="GO:0008757">
    <property type="term" value="F:S-adenosylmethionine-dependent methyltransferase activity"/>
    <property type="evidence" value="ECO:0007669"/>
    <property type="project" value="InterPro"/>
</dbReference>
<feature type="domain" description="Methyltransferase small" evidence="3">
    <location>
        <begin position="30"/>
        <end position="173"/>
    </location>
</feature>
<accession>A0A365YIP5</accession>
<protein>
    <submittedName>
        <fullName evidence="4">16S rRNA methyltransferase</fullName>
    </submittedName>
</protein>
<reference evidence="4 5" key="1">
    <citation type="submission" date="2018-01" db="EMBL/GenBank/DDBJ databases">
        <title>Glutamicibacter soli strain NHPC-3 Whole genome sequence and assembly.</title>
        <authorList>
            <person name="Choudhury P."/>
            <person name="Gupta D."/>
            <person name="Sengupta K."/>
            <person name="Jawed A."/>
            <person name="Sultana N."/>
            <person name="Saha P."/>
        </authorList>
    </citation>
    <scope>NUCLEOTIDE SEQUENCE [LARGE SCALE GENOMIC DNA]</scope>
    <source>
        <strain evidence="4 5">NHPC-3</strain>
    </source>
</reference>
<dbReference type="Gene3D" id="3.40.50.150">
    <property type="entry name" value="Vaccinia Virus protein VP39"/>
    <property type="match status" value="1"/>
</dbReference>
<dbReference type="GO" id="GO:0032259">
    <property type="term" value="P:methylation"/>
    <property type="evidence" value="ECO:0007669"/>
    <property type="project" value="UniProtKB-KW"/>
</dbReference>